<keyword evidence="14" id="KW-0067">ATP-binding</keyword>
<keyword evidence="7" id="KW-0444">Lipid biosynthesis</keyword>
<dbReference type="GO" id="GO:0005886">
    <property type="term" value="C:plasma membrane"/>
    <property type="evidence" value="ECO:0007669"/>
    <property type="project" value="UniProtKB-SubCell"/>
</dbReference>
<dbReference type="AlphaFoldDB" id="A0A0F9VYQ0"/>
<evidence type="ECO:0000256" key="9">
    <source>
        <dbReference type="ARBA" id="ARBA00022679"/>
    </source>
</evidence>
<keyword evidence="17" id="KW-0443">Lipid metabolism</keyword>
<comment type="subcellular location">
    <subcellularLocation>
        <location evidence="2">Cell inner membrane</location>
        <topology evidence="2">Multi-pass membrane protein</topology>
    </subcellularLocation>
</comment>
<evidence type="ECO:0000256" key="20">
    <source>
        <dbReference type="ARBA" id="ARBA00023264"/>
    </source>
</evidence>
<evidence type="ECO:0000256" key="14">
    <source>
        <dbReference type="ARBA" id="ARBA00022840"/>
    </source>
</evidence>
<accession>A0A0F9VYQ0</accession>
<feature type="transmembrane region" description="Helical" evidence="22">
    <location>
        <begin position="63"/>
        <end position="82"/>
    </location>
</feature>
<evidence type="ECO:0000256" key="10">
    <source>
        <dbReference type="ARBA" id="ARBA00022692"/>
    </source>
</evidence>
<keyword evidence="16 22" id="KW-1133">Transmembrane helix</keyword>
<comment type="similarity">
    <text evidence="3">Belongs to the bacterial diacylglycerol kinase family.</text>
</comment>
<keyword evidence="13" id="KW-0418">Kinase</keyword>
<comment type="caution">
    <text evidence="23">The sequence shown here is derived from an EMBL/GenBank/DDBJ whole genome shotgun (WGS) entry which is preliminary data.</text>
</comment>
<evidence type="ECO:0000256" key="8">
    <source>
        <dbReference type="ARBA" id="ARBA00022519"/>
    </source>
</evidence>
<dbReference type="GO" id="GO:0004143">
    <property type="term" value="F:ATP-dependent diacylglycerol kinase activity"/>
    <property type="evidence" value="ECO:0007669"/>
    <property type="project" value="UniProtKB-EC"/>
</dbReference>
<keyword evidence="15" id="KW-0460">Magnesium</keyword>
<keyword evidence="11" id="KW-0479">Metal-binding</keyword>
<dbReference type="EC" id="2.7.1.107" evidence="4"/>
<evidence type="ECO:0000256" key="11">
    <source>
        <dbReference type="ARBA" id="ARBA00022723"/>
    </source>
</evidence>
<dbReference type="GO" id="GO:0006654">
    <property type="term" value="P:phosphatidic acid biosynthetic process"/>
    <property type="evidence" value="ECO:0007669"/>
    <property type="project" value="InterPro"/>
</dbReference>
<keyword evidence="9" id="KW-0808">Transferase</keyword>
<dbReference type="EMBL" id="LAZR01000260">
    <property type="protein sequence ID" value="KKN78566.1"/>
    <property type="molecule type" value="Genomic_DNA"/>
</dbReference>
<evidence type="ECO:0000256" key="21">
    <source>
        <dbReference type="ARBA" id="ARBA00031546"/>
    </source>
</evidence>
<dbReference type="GO" id="GO:0046872">
    <property type="term" value="F:metal ion binding"/>
    <property type="evidence" value="ECO:0007669"/>
    <property type="project" value="UniProtKB-KW"/>
</dbReference>
<dbReference type="InterPro" id="IPR036945">
    <property type="entry name" value="DAGK_sf"/>
</dbReference>
<evidence type="ECO:0000256" key="12">
    <source>
        <dbReference type="ARBA" id="ARBA00022741"/>
    </source>
</evidence>
<evidence type="ECO:0000256" key="6">
    <source>
        <dbReference type="ARBA" id="ARBA00022475"/>
    </source>
</evidence>
<keyword evidence="20" id="KW-1208">Phospholipid metabolism</keyword>
<dbReference type="InterPro" id="IPR000829">
    <property type="entry name" value="DAGK"/>
</dbReference>
<keyword evidence="10 22" id="KW-0812">Transmembrane</keyword>
<evidence type="ECO:0000256" key="18">
    <source>
        <dbReference type="ARBA" id="ARBA00023136"/>
    </source>
</evidence>
<evidence type="ECO:0000256" key="19">
    <source>
        <dbReference type="ARBA" id="ARBA00023209"/>
    </source>
</evidence>
<keyword evidence="19" id="KW-0594">Phospholipid biosynthesis</keyword>
<evidence type="ECO:0000256" key="4">
    <source>
        <dbReference type="ARBA" id="ARBA00012133"/>
    </source>
</evidence>
<keyword evidence="18 22" id="KW-0472">Membrane</keyword>
<gene>
    <name evidence="23" type="ORF">LCGC14_0348580</name>
</gene>
<reference evidence="23" key="1">
    <citation type="journal article" date="2015" name="Nature">
        <title>Complex archaea that bridge the gap between prokaryotes and eukaryotes.</title>
        <authorList>
            <person name="Spang A."/>
            <person name="Saw J.H."/>
            <person name="Jorgensen S.L."/>
            <person name="Zaremba-Niedzwiedzka K."/>
            <person name="Martijn J."/>
            <person name="Lind A.E."/>
            <person name="van Eijk R."/>
            <person name="Schleper C."/>
            <person name="Guy L."/>
            <person name="Ettema T.J."/>
        </authorList>
    </citation>
    <scope>NUCLEOTIDE SEQUENCE</scope>
</reference>
<evidence type="ECO:0000256" key="16">
    <source>
        <dbReference type="ARBA" id="ARBA00022989"/>
    </source>
</evidence>
<evidence type="ECO:0000256" key="2">
    <source>
        <dbReference type="ARBA" id="ARBA00004429"/>
    </source>
</evidence>
<protein>
    <recommendedName>
        <fullName evidence="5">Diacylglycerol kinase</fullName>
        <ecNumber evidence="4">2.7.1.107</ecNumber>
    </recommendedName>
    <alternativeName>
        <fullName evidence="21">Diglyceride kinase</fullName>
    </alternativeName>
</protein>
<keyword evidence="12" id="KW-0547">Nucleotide-binding</keyword>
<sequence length="128" mass="14828">MTIINIQPKKFTGFKRMLWATFYSYKGLHSALRHEVAFRQEFIAFVLLLPVVFWIDFTAIERFILIASMIAVMVVELINSAIESTLDRVSLEHHLLTGRAKDYGSLAVLLTLIISIAAWTLLLWHRFF</sequence>
<evidence type="ECO:0000256" key="13">
    <source>
        <dbReference type="ARBA" id="ARBA00022777"/>
    </source>
</evidence>
<evidence type="ECO:0000256" key="22">
    <source>
        <dbReference type="SAM" id="Phobius"/>
    </source>
</evidence>
<evidence type="ECO:0000256" key="17">
    <source>
        <dbReference type="ARBA" id="ARBA00023098"/>
    </source>
</evidence>
<feature type="transmembrane region" description="Helical" evidence="22">
    <location>
        <begin position="103"/>
        <end position="124"/>
    </location>
</feature>
<proteinExistence type="inferred from homology"/>
<organism evidence="23">
    <name type="scientific">marine sediment metagenome</name>
    <dbReference type="NCBI Taxonomy" id="412755"/>
    <lineage>
        <taxon>unclassified sequences</taxon>
        <taxon>metagenomes</taxon>
        <taxon>ecological metagenomes</taxon>
    </lineage>
</organism>
<evidence type="ECO:0000313" key="23">
    <source>
        <dbReference type="EMBL" id="KKN78566.1"/>
    </source>
</evidence>
<evidence type="ECO:0000256" key="1">
    <source>
        <dbReference type="ARBA" id="ARBA00001946"/>
    </source>
</evidence>
<feature type="transmembrane region" description="Helical" evidence="22">
    <location>
        <begin position="36"/>
        <end position="57"/>
    </location>
</feature>
<dbReference type="Gene3D" id="1.10.287.3610">
    <property type="match status" value="1"/>
</dbReference>
<keyword evidence="6" id="KW-1003">Cell membrane</keyword>
<dbReference type="CDD" id="cd14264">
    <property type="entry name" value="DAGK_IM"/>
    <property type="match status" value="1"/>
</dbReference>
<dbReference type="InterPro" id="IPR033718">
    <property type="entry name" value="DAGK_prok"/>
</dbReference>
<dbReference type="PANTHER" id="PTHR34299">
    <property type="entry name" value="DIACYLGLYCEROL KINASE"/>
    <property type="match status" value="1"/>
</dbReference>
<evidence type="ECO:0000256" key="5">
    <source>
        <dbReference type="ARBA" id="ARBA00017575"/>
    </source>
</evidence>
<evidence type="ECO:0000256" key="3">
    <source>
        <dbReference type="ARBA" id="ARBA00005967"/>
    </source>
</evidence>
<dbReference type="GO" id="GO:0005524">
    <property type="term" value="F:ATP binding"/>
    <property type="evidence" value="ECO:0007669"/>
    <property type="project" value="UniProtKB-KW"/>
</dbReference>
<comment type="cofactor">
    <cofactor evidence="1">
        <name>Mg(2+)</name>
        <dbReference type="ChEBI" id="CHEBI:18420"/>
    </cofactor>
</comment>
<evidence type="ECO:0000256" key="7">
    <source>
        <dbReference type="ARBA" id="ARBA00022516"/>
    </source>
</evidence>
<keyword evidence="8" id="KW-0997">Cell inner membrane</keyword>
<dbReference type="PANTHER" id="PTHR34299:SF1">
    <property type="entry name" value="DIACYLGLYCEROL KINASE"/>
    <property type="match status" value="1"/>
</dbReference>
<name>A0A0F9VYQ0_9ZZZZ</name>
<evidence type="ECO:0000256" key="15">
    <source>
        <dbReference type="ARBA" id="ARBA00022842"/>
    </source>
</evidence>
<dbReference type="Pfam" id="PF01219">
    <property type="entry name" value="DAGK_prokar"/>
    <property type="match status" value="1"/>
</dbReference>